<dbReference type="PANTHER" id="PTHR48044:SF48">
    <property type="entry name" value="GLYCOSYLTRANSFERASE"/>
    <property type="match status" value="1"/>
</dbReference>
<proteinExistence type="predicted"/>
<name>A0ABR0CYP3_9LAMI</name>
<sequence>MHSDQPLNAIFLTEILGIGLLVREWAQREELVKMSTIEDVVKRLIASEEGDEIRQKAEQLSHTINHSVEEGGETNRELDSFVAHITR</sequence>
<dbReference type="Proteomes" id="UP001291926">
    <property type="component" value="Unassembled WGS sequence"/>
</dbReference>
<keyword evidence="2" id="KW-1185">Reference proteome</keyword>
<reference evidence="1 2" key="1">
    <citation type="journal article" date="2023" name="bioRxiv">
        <title>Genome report: Whole genome sequence and annotation of Penstemon davidsonii.</title>
        <authorList>
            <person name="Ostevik K.L."/>
            <person name="Alabady M."/>
            <person name="Zhang M."/>
            <person name="Rausher M.D."/>
        </authorList>
    </citation>
    <scope>NUCLEOTIDE SEQUENCE [LARGE SCALE GENOMIC DNA]</scope>
    <source>
        <strain evidence="1">DNT005</strain>
        <tissue evidence="1">Whole leaf</tissue>
    </source>
</reference>
<comment type="caution">
    <text evidence="1">The sequence shown here is derived from an EMBL/GenBank/DDBJ whole genome shotgun (WGS) entry which is preliminary data.</text>
</comment>
<evidence type="ECO:0000313" key="1">
    <source>
        <dbReference type="EMBL" id="KAK4481693.1"/>
    </source>
</evidence>
<evidence type="ECO:0000313" key="2">
    <source>
        <dbReference type="Proteomes" id="UP001291926"/>
    </source>
</evidence>
<dbReference type="SUPFAM" id="SSF53756">
    <property type="entry name" value="UDP-Glycosyltransferase/glycogen phosphorylase"/>
    <property type="match status" value="1"/>
</dbReference>
<dbReference type="Gene3D" id="3.40.50.2000">
    <property type="entry name" value="Glycogen Phosphorylase B"/>
    <property type="match status" value="2"/>
</dbReference>
<dbReference type="EMBL" id="JAYDYQ010002685">
    <property type="protein sequence ID" value="KAK4481693.1"/>
    <property type="molecule type" value="Genomic_DNA"/>
</dbReference>
<organism evidence="1 2">
    <name type="scientific">Penstemon davidsonii</name>
    <dbReference type="NCBI Taxonomy" id="160366"/>
    <lineage>
        <taxon>Eukaryota</taxon>
        <taxon>Viridiplantae</taxon>
        <taxon>Streptophyta</taxon>
        <taxon>Embryophyta</taxon>
        <taxon>Tracheophyta</taxon>
        <taxon>Spermatophyta</taxon>
        <taxon>Magnoliopsida</taxon>
        <taxon>eudicotyledons</taxon>
        <taxon>Gunneridae</taxon>
        <taxon>Pentapetalae</taxon>
        <taxon>asterids</taxon>
        <taxon>lamiids</taxon>
        <taxon>Lamiales</taxon>
        <taxon>Plantaginaceae</taxon>
        <taxon>Cheloneae</taxon>
        <taxon>Penstemon</taxon>
    </lineage>
</organism>
<gene>
    <name evidence="1" type="ORF">RD792_012601</name>
</gene>
<accession>A0ABR0CYP3</accession>
<protein>
    <submittedName>
        <fullName evidence="1">Uncharacterized protein</fullName>
    </submittedName>
</protein>
<dbReference type="PANTHER" id="PTHR48044">
    <property type="entry name" value="GLYCOSYLTRANSFERASE"/>
    <property type="match status" value="1"/>
</dbReference>